<protein>
    <submittedName>
        <fullName evidence="1">Uncharacterized protein</fullName>
    </submittedName>
</protein>
<dbReference type="KEGG" id="wfu:AXE80_09145"/>
<dbReference type="EMBL" id="CP014224">
    <property type="protein sequence ID" value="ANW96433.1"/>
    <property type="molecule type" value="Genomic_DNA"/>
</dbReference>
<name>A0A1B1Y6P2_9FLAO</name>
<gene>
    <name evidence="1" type="ORF">AXE80_09145</name>
</gene>
<dbReference type="Proteomes" id="UP000092967">
    <property type="component" value="Chromosome"/>
</dbReference>
<proteinExistence type="predicted"/>
<dbReference type="RefSeq" id="WP_068826549.1">
    <property type="nucleotide sequence ID" value="NZ_CP014224.1"/>
</dbReference>
<keyword evidence="2" id="KW-1185">Reference proteome</keyword>
<evidence type="ECO:0000313" key="1">
    <source>
        <dbReference type="EMBL" id="ANW96433.1"/>
    </source>
</evidence>
<sequence length="66" mass="7978">MLELQKHVLSQVKHNKELFIKELIKSKKWLNHSEIEELKVWLLQEQFKSHHQIILATLTHHFQIAS</sequence>
<dbReference type="STRING" id="1790137.AXE80_09145"/>
<reference evidence="1 2" key="1">
    <citation type="submission" date="2016-02" db="EMBL/GenBank/DDBJ databases">
        <authorList>
            <person name="Wen L."/>
            <person name="He K."/>
            <person name="Yang H."/>
        </authorList>
    </citation>
    <scope>NUCLEOTIDE SEQUENCE [LARGE SCALE GENOMIC DNA]</scope>
    <source>
        <strain evidence="1 2">CZ1127</strain>
    </source>
</reference>
<dbReference type="AlphaFoldDB" id="A0A1B1Y6P2"/>
<organism evidence="1 2">
    <name type="scientific">Wenyingzhuangia fucanilytica</name>
    <dbReference type="NCBI Taxonomy" id="1790137"/>
    <lineage>
        <taxon>Bacteria</taxon>
        <taxon>Pseudomonadati</taxon>
        <taxon>Bacteroidota</taxon>
        <taxon>Flavobacteriia</taxon>
        <taxon>Flavobacteriales</taxon>
        <taxon>Flavobacteriaceae</taxon>
        <taxon>Wenyingzhuangia</taxon>
    </lineage>
</organism>
<dbReference type="OrthoDB" id="840060at2"/>
<evidence type="ECO:0000313" key="2">
    <source>
        <dbReference type="Proteomes" id="UP000092967"/>
    </source>
</evidence>
<accession>A0A1B1Y6P2</accession>